<dbReference type="Proteomes" id="UP000298061">
    <property type="component" value="Unassembled WGS sequence"/>
</dbReference>
<name>A0A4Y9ZRP8_9AGAM</name>
<evidence type="ECO:0000256" key="4">
    <source>
        <dbReference type="ARBA" id="ARBA00012783"/>
    </source>
</evidence>
<evidence type="ECO:0000256" key="2">
    <source>
        <dbReference type="ARBA" id="ARBA00003949"/>
    </source>
</evidence>
<dbReference type="PROSITE" id="PS00903">
    <property type="entry name" value="CYT_DCMP_DEAMINASES_1"/>
    <property type="match status" value="1"/>
</dbReference>
<evidence type="ECO:0000256" key="5">
    <source>
        <dbReference type="ARBA" id="ARBA00022723"/>
    </source>
</evidence>
<dbReference type="FunFam" id="3.40.140.10:FF:000008">
    <property type="entry name" value="Cytidine deaminase"/>
    <property type="match status" value="1"/>
</dbReference>
<evidence type="ECO:0000256" key="10">
    <source>
        <dbReference type="PIRSR" id="PIRSR606262-1"/>
    </source>
</evidence>
<dbReference type="PROSITE" id="PS51747">
    <property type="entry name" value="CYT_DCMP_DEAMINASES_2"/>
    <property type="match status" value="1"/>
</dbReference>
<evidence type="ECO:0000256" key="12">
    <source>
        <dbReference type="PIRSR" id="PIRSR606262-3"/>
    </source>
</evidence>
<comment type="catalytic activity">
    <reaction evidence="13">
        <text>2'-deoxycytidine + H2O + H(+) = 2'-deoxyuridine + NH4(+)</text>
        <dbReference type="Rhea" id="RHEA:13433"/>
        <dbReference type="ChEBI" id="CHEBI:15377"/>
        <dbReference type="ChEBI" id="CHEBI:15378"/>
        <dbReference type="ChEBI" id="CHEBI:15698"/>
        <dbReference type="ChEBI" id="CHEBI:16450"/>
        <dbReference type="ChEBI" id="CHEBI:28938"/>
        <dbReference type="EC" id="3.5.4.5"/>
    </reaction>
</comment>
<feature type="binding site" evidence="12">
    <location>
        <position position="100"/>
    </location>
    <ligand>
        <name>Zn(2+)</name>
        <dbReference type="ChEBI" id="CHEBI:29105"/>
        <note>catalytic</note>
    </ligand>
</feature>
<dbReference type="OrthoDB" id="414540at2759"/>
<sequence length="152" mass="16118">MSVDAWQAPLHLFIDTHALTAHAAKEFAYSPYSNFRVGAALLAADGRIITGANIENASYGGTICAERTALVKAVSEGTRAFTALAVTSDVAEAISPCGICRQFIREFCALKMPVLLVPAGYTPEKGGLKEITVEGLLPFSFGPEDLEKPRSG</sequence>
<feature type="domain" description="CMP/dCMP-type deaminase" evidence="14">
    <location>
        <begin position="12"/>
        <end position="144"/>
    </location>
</feature>
<feature type="binding site" evidence="11">
    <location>
        <begin position="53"/>
        <end position="59"/>
    </location>
    <ligand>
        <name>substrate</name>
    </ligand>
</feature>
<dbReference type="InterPro" id="IPR050202">
    <property type="entry name" value="Cyt/Deoxycyt_deaminase"/>
</dbReference>
<evidence type="ECO:0000256" key="1">
    <source>
        <dbReference type="ARBA" id="ARBA00001947"/>
    </source>
</evidence>
<dbReference type="AlphaFoldDB" id="A0A4Y9ZRP8"/>
<evidence type="ECO:0000256" key="3">
    <source>
        <dbReference type="ARBA" id="ARBA00006576"/>
    </source>
</evidence>
<keyword evidence="5 12" id="KW-0479">Metal-binding</keyword>
<feature type="active site" description="Proton donor" evidence="10">
    <location>
        <position position="66"/>
    </location>
</feature>
<dbReference type="InterPro" id="IPR016192">
    <property type="entry name" value="APOBEC/CMP_deaminase_Zn-bd"/>
</dbReference>
<comment type="cofactor">
    <cofactor evidence="1 12 13">
        <name>Zn(2+)</name>
        <dbReference type="ChEBI" id="CHEBI:29105"/>
    </cofactor>
</comment>
<comment type="caution">
    <text evidence="15">The sequence shown here is derived from an EMBL/GenBank/DDBJ whole genome shotgun (WGS) entry which is preliminary data.</text>
</comment>
<evidence type="ECO:0000256" key="7">
    <source>
        <dbReference type="ARBA" id="ARBA00022833"/>
    </source>
</evidence>
<dbReference type="GO" id="GO:0072527">
    <property type="term" value="P:pyrimidine-containing compound metabolic process"/>
    <property type="evidence" value="ECO:0007669"/>
    <property type="project" value="UniProtKB-ARBA"/>
</dbReference>
<dbReference type="Pfam" id="PF00383">
    <property type="entry name" value="dCMP_cyt_deam_1"/>
    <property type="match status" value="1"/>
</dbReference>
<evidence type="ECO:0000256" key="6">
    <source>
        <dbReference type="ARBA" id="ARBA00022801"/>
    </source>
</evidence>
<dbReference type="CDD" id="cd01283">
    <property type="entry name" value="cytidine_deaminase"/>
    <property type="match status" value="1"/>
</dbReference>
<dbReference type="NCBIfam" id="TIGR01354">
    <property type="entry name" value="cyt_deam_tetra"/>
    <property type="match status" value="1"/>
</dbReference>
<dbReference type="PANTHER" id="PTHR11644">
    <property type="entry name" value="CYTIDINE DEAMINASE"/>
    <property type="match status" value="1"/>
</dbReference>
<dbReference type="NCBIfam" id="NF004064">
    <property type="entry name" value="PRK05578.1"/>
    <property type="match status" value="1"/>
</dbReference>
<dbReference type="GO" id="GO:0042802">
    <property type="term" value="F:identical protein binding"/>
    <property type="evidence" value="ECO:0007669"/>
    <property type="project" value="UniProtKB-ARBA"/>
</dbReference>
<comment type="similarity">
    <text evidence="3 13">Belongs to the cytidine and deoxycytidylate deaminase family.</text>
</comment>
<dbReference type="EMBL" id="SFCI01001116">
    <property type="protein sequence ID" value="TFY76727.1"/>
    <property type="molecule type" value="Genomic_DNA"/>
</dbReference>
<accession>A0A4Y9ZRP8</accession>
<dbReference type="PANTHER" id="PTHR11644:SF2">
    <property type="entry name" value="CYTIDINE DEAMINASE"/>
    <property type="match status" value="1"/>
</dbReference>
<protein>
    <recommendedName>
        <fullName evidence="4 13">Cytidine deaminase</fullName>
        <ecNumber evidence="4 13">3.5.4.5</ecNumber>
    </recommendedName>
    <alternativeName>
        <fullName evidence="8 13">Cytidine aminohydrolase</fullName>
    </alternativeName>
</protein>
<dbReference type="GO" id="GO:0005829">
    <property type="term" value="C:cytosol"/>
    <property type="evidence" value="ECO:0007669"/>
    <property type="project" value="TreeGrafter"/>
</dbReference>
<comment type="function">
    <text evidence="2 13">This enzyme scavenges exogenous and endogenous cytidine and 2'-deoxycytidine for UMP synthesis.</text>
</comment>
<feature type="binding site" evidence="12">
    <location>
        <position position="97"/>
    </location>
    <ligand>
        <name>Zn(2+)</name>
        <dbReference type="ChEBI" id="CHEBI:29105"/>
        <note>catalytic</note>
    </ligand>
</feature>
<dbReference type="Gene3D" id="3.40.140.10">
    <property type="entry name" value="Cytidine Deaminase, domain 2"/>
    <property type="match status" value="1"/>
</dbReference>
<reference evidence="15 16" key="1">
    <citation type="submission" date="2019-02" db="EMBL/GenBank/DDBJ databases">
        <title>Genome sequencing of the rare red list fungi Hericium alpestre (H. flagellum).</title>
        <authorList>
            <person name="Buettner E."/>
            <person name="Kellner H."/>
        </authorList>
    </citation>
    <scope>NUCLEOTIDE SEQUENCE [LARGE SCALE GENOMIC DNA]</scope>
    <source>
        <strain evidence="15 16">DSM 108284</strain>
    </source>
</reference>
<evidence type="ECO:0000313" key="16">
    <source>
        <dbReference type="Proteomes" id="UP000298061"/>
    </source>
</evidence>
<dbReference type="EC" id="3.5.4.5" evidence="4 13"/>
<evidence type="ECO:0000256" key="9">
    <source>
        <dbReference type="ARBA" id="ARBA00049558"/>
    </source>
</evidence>
<dbReference type="GO" id="GO:0008270">
    <property type="term" value="F:zinc ion binding"/>
    <property type="evidence" value="ECO:0007669"/>
    <property type="project" value="UniProtKB-UniRule"/>
</dbReference>
<evidence type="ECO:0000313" key="15">
    <source>
        <dbReference type="EMBL" id="TFY76727.1"/>
    </source>
</evidence>
<dbReference type="InterPro" id="IPR006262">
    <property type="entry name" value="Cyt_deam_tetra"/>
</dbReference>
<dbReference type="InterPro" id="IPR016193">
    <property type="entry name" value="Cytidine_deaminase-like"/>
</dbReference>
<gene>
    <name evidence="15" type="ORF">EWM64_g7287</name>
</gene>
<dbReference type="STRING" id="135208.A0A4Y9ZRP8"/>
<dbReference type="GO" id="GO:0004126">
    <property type="term" value="F:cytidine deaminase activity"/>
    <property type="evidence" value="ECO:0007669"/>
    <property type="project" value="UniProtKB-UniRule"/>
</dbReference>
<organism evidence="15 16">
    <name type="scientific">Hericium alpestre</name>
    <dbReference type="NCBI Taxonomy" id="135208"/>
    <lineage>
        <taxon>Eukaryota</taxon>
        <taxon>Fungi</taxon>
        <taxon>Dikarya</taxon>
        <taxon>Basidiomycota</taxon>
        <taxon>Agaricomycotina</taxon>
        <taxon>Agaricomycetes</taxon>
        <taxon>Russulales</taxon>
        <taxon>Hericiaceae</taxon>
        <taxon>Hericium</taxon>
    </lineage>
</organism>
<dbReference type="InterPro" id="IPR002125">
    <property type="entry name" value="CMP_dCMP_dom"/>
</dbReference>
<keyword evidence="6 13" id="KW-0378">Hydrolase</keyword>
<feature type="binding site" evidence="12">
    <location>
        <position position="64"/>
    </location>
    <ligand>
        <name>Zn(2+)</name>
        <dbReference type="ChEBI" id="CHEBI:29105"/>
        <note>catalytic</note>
    </ligand>
</feature>
<keyword evidence="16" id="KW-1185">Reference proteome</keyword>
<proteinExistence type="inferred from homology"/>
<dbReference type="SUPFAM" id="SSF53927">
    <property type="entry name" value="Cytidine deaminase-like"/>
    <property type="match status" value="1"/>
</dbReference>
<evidence type="ECO:0000256" key="8">
    <source>
        <dbReference type="ARBA" id="ARBA00032005"/>
    </source>
</evidence>
<evidence type="ECO:0000256" key="13">
    <source>
        <dbReference type="RuleBase" id="RU364006"/>
    </source>
</evidence>
<evidence type="ECO:0000256" key="11">
    <source>
        <dbReference type="PIRSR" id="PIRSR606262-2"/>
    </source>
</evidence>
<comment type="catalytic activity">
    <reaction evidence="9 13">
        <text>cytidine + H2O + H(+) = uridine + NH4(+)</text>
        <dbReference type="Rhea" id="RHEA:16069"/>
        <dbReference type="ChEBI" id="CHEBI:15377"/>
        <dbReference type="ChEBI" id="CHEBI:15378"/>
        <dbReference type="ChEBI" id="CHEBI:16704"/>
        <dbReference type="ChEBI" id="CHEBI:17562"/>
        <dbReference type="ChEBI" id="CHEBI:28938"/>
        <dbReference type="EC" id="3.5.4.5"/>
    </reaction>
</comment>
<evidence type="ECO:0000259" key="14">
    <source>
        <dbReference type="PROSITE" id="PS51747"/>
    </source>
</evidence>
<keyword evidence="7 12" id="KW-0862">Zinc</keyword>
<dbReference type="GO" id="GO:0055086">
    <property type="term" value="P:nucleobase-containing small molecule metabolic process"/>
    <property type="evidence" value="ECO:0007669"/>
    <property type="project" value="UniProtKB-ARBA"/>
</dbReference>